<organism evidence="2 3">
    <name type="scientific">Nephila pilipes</name>
    <name type="common">Giant wood spider</name>
    <name type="synonym">Nephila maculata</name>
    <dbReference type="NCBI Taxonomy" id="299642"/>
    <lineage>
        <taxon>Eukaryota</taxon>
        <taxon>Metazoa</taxon>
        <taxon>Ecdysozoa</taxon>
        <taxon>Arthropoda</taxon>
        <taxon>Chelicerata</taxon>
        <taxon>Arachnida</taxon>
        <taxon>Araneae</taxon>
        <taxon>Araneomorphae</taxon>
        <taxon>Entelegynae</taxon>
        <taxon>Araneoidea</taxon>
        <taxon>Nephilidae</taxon>
        <taxon>Nephila</taxon>
    </lineage>
</organism>
<proteinExistence type="predicted"/>
<comment type="caution">
    <text evidence="2">The sequence shown here is derived from an EMBL/GenBank/DDBJ whole genome shotgun (WGS) entry which is preliminary data.</text>
</comment>
<dbReference type="AlphaFoldDB" id="A0A8X6N083"/>
<evidence type="ECO:0000256" key="1">
    <source>
        <dbReference type="SAM" id="MobiDB-lite"/>
    </source>
</evidence>
<dbReference type="OrthoDB" id="6452841at2759"/>
<keyword evidence="3" id="KW-1185">Reference proteome</keyword>
<feature type="region of interest" description="Disordered" evidence="1">
    <location>
        <begin position="274"/>
        <end position="317"/>
    </location>
</feature>
<evidence type="ECO:0000313" key="2">
    <source>
        <dbReference type="EMBL" id="GFS86944.1"/>
    </source>
</evidence>
<name>A0A8X6N083_NEPPI</name>
<dbReference type="Proteomes" id="UP000887013">
    <property type="component" value="Unassembled WGS sequence"/>
</dbReference>
<evidence type="ECO:0000313" key="3">
    <source>
        <dbReference type="Proteomes" id="UP000887013"/>
    </source>
</evidence>
<protein>
    <submittedName>
        <fullName evidence="2">Uncharacterized protein</fullName>
    </submittedName>
</protein>
<sequence length="375" mass="42737">MNENPCSKQGPSLGNQRELTKRVQFGITDCFTMSDAELFRHLMDHLFSFYYRKIGQIPECDHRPFVEKGAITQSLFEMFAKAMFALCDTLALAWGHLGEEELVKVLSTPENYVSSVMKICIIEECLTPIYYEKLVHVCCVVTALGVYIYNTTPKKFYKLTPRILTVFFENKLIHGFKKRGGWNRLEKYLASQDYLQFSGDWTDYMGPDNKSKKRIPKRVHDKLFELFITRMERISSKKCLKEWEEQLVKDLTRQVVSTLDASLLAELKVSPTDEKGSTSILDEESKSVSELGAVGGRSREHSVTSERNETSGGKGKTDDIEAILSDIKNMFSELVSVTVSPSSDETAKRLASNLDPFFERLKSNLERVVSILNLL</sequence>
<accession>A0A8X6N083</accession>
<dbReference type="EMBL" id="BMAW01052681">
    <property type="protein sequence ID" value="GFS86944.1"/>
    <property type="molecule type" value="Genomic_DNA"/>
</dbReference>
<feature type="compositionally biased region" description="Basic and acidic residues" evidence="1">
    <location>
        <begin position="297"/>
        <end position="317"/>
    </location>
</feature>
<reference evidence="2" key="1">
    <citation type="submission" date="2020-08" db="EMBL/GenBank/DDBJ databases">
        <title>Multicomponent nature underlies the extraordinary mechanical properties of spider dragline silk.</title>
        <authorList>
            <person name="Kono N."/>
            <person name="Nakamura H."/>
            <person name="Mori M."/>
            <person name="Yoshida Y."/>
            <person name="Ohtoshi R."/>
            <person name="Malay A.D."/>
            <person name="Moran D.A.P."/>
            <person name="Tomita M."/>
            <person name="Numata K."/>
            <person name="Arakawa K."/>
        </authorList>
    </citation>
    <scope>NUCLEOTIDE SEQUENCE</scope>
</reference>
<gene>
    <name evidence="2" type="primary">NCL1_47773</name>
    <name evidence="2" type="ORF">NPIL_464251</name>
</gene>